<comment type="caution">
    <text evidence="5">The sequence shown here is derived from an EMBL/GenBank/DDBJ whole genome shotgun (WGS) entry which is preliminary data.</text>
</comment>
<gene>
    <name evidence="5" type="ORF">C1SCF055_LOCUS2438</name>
</gene>
<comment type="similarity">
    <text evidence="1">Belongs to the 5'(3')-deoxyribonucleotidase family.</text>
</comment>
<dbReference type="EMBL" id="CAMXCT010000113">
    <property type="protein sequence ID" value="CAI3973995.1"/>
    <property type="molecule type" value="Genomic_DNA"/>
</dbReference>
<evidence type="ECO:0000256" key="2">
    <source>
        <dbReference type="ARBA" id="ARBA00022723"/>
    </source>
</evidence>
<dbReference type="Gene3D" id="3.40.50.1000">
    <property type="entry name" value="HAD superfamily/HAD-like"/>
    <property type="match status" value="1"/>
</dbReference>
<evidence type="ECO:0000256" key="3">
    <source>
        <dbReference type="ARBA" id="ARBA00022801"/>
    </source>
</evidence>
<dbReference type="GO" id="GO:0046872">
    <property type="term" value="F:metal ion binding"/>
    <property type="evidence" value="ECO:0007669"/>
    <property type="project" value="UniProtKB-KW"/>
</dbReference>
<evidence type="ECO:0000313" key="7">
    <source>
        <dbReference type="EMBL" id="CAL4761307.1"/>
    </source>
</evidence>
<proteinExistence type="inferred from homology"/>
<dbReference type="OrthoDB" id="311884at2759"/>
<dbReference type="InterPro" id="IPR023214">
    <property type="entry name" value="HAD_sf"/>
</dbReference>
<dbReference type="EMBL" id="CAMXCT020000113">
    <property type="protein sequence ID" value="CAL1127370.1"/>
    <property type="molecule type" value="Genomic_DNA"/>
</dbReference>
<accession>A0A9P1BJS4</accession>
<organism evidence="5">
    <name type="scientific">Cladocopium goreaui</name>
    <dbReference type="NCBI Taxonomy" id="2562237"/>
    <lineage>
        <taxon>Eukaryota</taxon>
        <taxon>Sar</taxon>
        <taxon>Alveolata</taxon>
        <taxon>Dinophyceae</taxon>
        <taxon>Suessiales</taxon>
        <taxon>Symbiodiniaceae</taxon>
        <taxon>Cladocopium</taxon>
    </lineage>
</organism>
<dbReference type="PANTHER" id="PTHR12103">
    <property type="entry name" value="5'-NUCLEOTIDASE DOMAIN-CONTAINING"/>
    <property type="match status" value="1"/>
</dbReference>
<protein>
    <submittedName>
        <fullName evidence="7">Cytosolic purine 5'-nucleotidase (Cytosoli c nucleoside phosphotransferase 5'N)</fullName>
    </submittedName>
</protein>
<dbReference type="Proteomes" id="UP001152797">
    <property type="component" value="Unassembled WGS sequence"/>
</dbReference>
<keyword evidence="2" id="KW-0479">Metal-binding</keyword>
<dbReference type="SUPFAM" id="SSF56784">
    <property type="entry name" value="HAD-like"/>
    <property type="match status" value="1"/>
</dbReference>
<dbReference type="InterPro" id="IPR008380">
    <property type="entry name" value="HAD-SF_hydro_IG_5-nucl"/>
</dbReference>
<reference evidence="5" key="1">
    <citation type="submission" date="2022-10" db="EMBL/GenBank/DDBJ databases">
        <authorList>
            <person name="Chen Y."/>
            <person name="Dougan E. K."/>
            <person name="Chan C."/>
            <person name="Rhodes N."/>
            <person name="Thang M."/>
        </authorList>
    </citation>
    <scope>NUCLEOTIDE SEQUENCE</scope>
</reference>
<dbReference type="AlphaFoldDB" id="A0A9P1BJS4"/>
<keyword evidence="8" id="KW-1185">Reference proteome</keyword>
<dbReference type="NCBIfam" id="TIGR02244">
    <property type="entry name" value="HAD-IG-Ncltidse"/>
    <property type="match status" value="1"/>
</dbReference>
<evidence type="ECO:0000256" key="4">
    <source>
        <dbReference type="ARBA" id="ARBA00022842"/>
    </source>
</evidence>
<dbReference type="PANTHER" id="PTHR12103:SF22">
    <property type="entry name" value="HAD-SUPERFAMILY HYDROLASE, SUBFAMILY IG, 5'-NUCLEOTIDASE"/>
    <property type="match status" value="1"/>
</dbReference>
<dbReference type="GO" id="GO:0008253">
    <property type="term" value="F:5'-nucleotidase activity"/>
    <property type="evidence" value="ECO:0007669"/>
    <property type="project" value="TreeGrafter"/>
</dbReference>
<dbReference type="EMBL" id="CAMXCT030000113">
    <property type="protein sequence ID" value="CAL4761307.1"/>
    <property type="molecule type" value="Genomic_DNA"/>
</dbReference>
<keyword evidence="3" id="KW-0378">Hydrolase</keyword>
<evidence type="ECO:0000256" key="1">
    <source>
        <dbReference type="ARBA" id="ARBA00009589"/>
    </source>
</evidence>
<dbReference type="Pfam" id="PF05761">
    <property type="entry name" value="5_nucleotid"/>
    <property type="match status" value="1"/>
</dbReference>
<evidence type="ECO:0000313" key="5">
    <source>
        <dbReference type="EMBL" id="CAI3973995.1"/>
    </source>
</evidence>
<evidence type="ECO:0000313" key="6">
    <source>
        <dbReference type="EMBL" id="CAL1127370.1"/>
    </source>
</evidence>
<evidence type="ECO:0000313" key="8">
    <source>
        <dbReference type="Proteomes" id="UP001152797"/>
    </source>
</evidence>
<keyword evidence="4" id="KW-0460">Magnesium</keyword>
<sequence length="473" mass="53781">MASFLCARSVERPPGVPLQGTSAASSSRRPSDVRRKVVDASLVTSMFGLVASRRGKGKHRGTKVSTAAHPPRRIFASREVVMDDVQVIGYDLDYTLVHYNLKAWEGAVYAQCKEILSKKGFEVEGLEFDSGLVIRGLVIDAKLGNIVKVDRYGYVRKALHGNQMLSVEDVNEVYGRQRCRVDLRESRWTFINTLFSVANCCLFCQLVERIDQEYKADDSPLPVDYAWLARSVGAAVSEAHVDGILKERILEDPTEYVELDSEAPIVLLDQKLAGKRLVLITNNDWEYTRRMMSYAYDRYLPPGLTWRSLFDVVITNAQKPDFWTLRMPLWEVIDEERGLTHSTPRAKMKAGKVYCGGHARMVEECFGYGGQQVMYVGDHIYADTNVAKSIVQWQTCLIMRELEGEVRALAQTQQRRKELGELLVRRDKLLQQRGMRRVKAGRQRLGISTEFSFGLQPAHHPMEVVRWGDILED</sequence>
<dbReference type="InterPro" id="IPR036412">
    <property type="entry name" value="HAD-like_sf"/>
</dbReference>
<name>A0A9P1BJS4_9DINO</name>
<reference evidence="6" key="2">
    <citation type="submission" date="2024-04" db="EMBL/GenBank/DDBJ databases">
        <authorList>
            <person name="Chen Y."/>
            <person name="Shah S."/>
            <person name="Dougan E. K."/>
            <person name="Thang M."/>
            <person name="Chan C."/>
        </authorList>
    </citation>
    <scope>NUCLEOTIDE SEQUENCE [LARGE SCALE GENOMIC DNA]</scope>
</reference>